<dbReference type="EMBL" id="ML976018">
    <property type="protein sequence ID" value="KAF1944295.1"/>
    <property type="molecule type" value="Genomic_DNA"/>
</dbReference>
<sequence>MASTASRRSFCFAAAARCTSLKLNRIIELRQCPAASHLGLHLRIEQQHGMSATSRKACAINIEVSETSLRAKHQQTGDTCDTCDKLLSHRDSQTPHLIQSSNTETHRLRRWCSASVLFELLARRMVIGESCFDAARNIQNIGPGREEKTPW</sequence>
<dbReference type="AlphaFoldDB" id="A0A6A5SUG9"/>
<gene>
    <name evidence="1" type="ORF">EJ02DRAFT_105392</name>
</gene>
<protein>
    <submittedName>
        <fullName evidence="1">Uncharacterized protein</fullName>
    </submittedName>
</protein>
<organism evidence="1 2">
    <name type="scientific">Clathrospora elynae</name>
    <dbReference type="NCBI Taxonomy" id="706981"/>
    <lineage>
        <taxon>Eukaryota</taxon>
        <taxon>Fungi</taxon>
        <taxon>Dikarya</taxon>
        <taxon>Ascomycota</taxon>
        <taxon>Pezizomycotina</taxon>
        <taxon>Dothideomycetes</taxon>
        <taxon>Pleosporomycetidae</taxon>
        <taxon>Pleosporales</taxon>
        <taxon>Diademaceae</taxon>
        <taxon>Clathrospora</taxon>
    </lineage>
</organism>
<name>A0A6A5SUG9_9PLEO</name>
<evidence type="ECO:0000313" key="2">
    <source>
        <dbReference type="Proteomes" id="UP000800038"/>
    </source>
</evidence>
<dbReference type="Proteomes" id="UP000800038">
    <property type="component" value="Unassembled WGS sequence"/>
</dbReference>
<reference evidence="1" key="1">
    <citation type="journal article" date="2020" name="Stud. Mycol.">
        <title>101 Dothideomycetes genomes: a test case for predicting lifestyles and emergence of pathogens.</title>
        <authorList>
            <person name="Haridas S."/>
            <person name="Albert R."/>
            <person name="Binder M."/>
            <person name="Bloem J."/>
            <person name="Labutti K."/>
            <person name="Salamov A."/>
            <person name="Andreopoulos B."/>
            <person name="Baker S."/>
            <person name="Barry K."/>
            <person name="Bills G."/>
            <person name="Bluhm B."/>
            <person name="Cannon C."/>
            <person name="Castanera R."/>
            <person name="Culley D."/>
            <person name="Daum C."/>
            <person name="Ezra D."/>
            <person name="Gonzalez J."/>
            <person name="Henrissat B."/>
            <person name="Kuo A."/>
            <person name="Liang C."/>
            <person name="Lipzen A."/>
            <person name="Lutzoni F."/>
            <person name="Magnuson J."/>
            <person name="Mondo S."/>
            <person name="Nolan M."/>
            <person name="Ohm R."/>
            <person name="Pangilinan J."/>
            <person name="Park H.-J."/>
            <person name="Ramirez L."/>
            <person name="Alfaro M."/>
            <person name="Sun H."/>
            <person name="Tritt A."/>
            <person name="Yoshinaga Y."/>
            <person name="Zwiers L.-H."/>
            <person name="Turgeon B."/>
            <person name="Goodwin S."/>
            <person name="Spatafora J."/>
            <person name="Crous P."/>
            <person name="Grigoriev I."/>
        </authorList>
    </citation>
    <scope>NUCLEOTIDE SEQUENCE</scope>
    <source>
        <strain evidence="1">CBS 161.51</strain>
    </source>
</reference>
<evidence type="ECO:0000313" key="1">
    <source>
        <dbReference type="EMBL" id="KAF1944295.1"/>
    </source>
</evidence>
<proteinExistence type="predicted"/>
<keyword evidence="2" id="KW-1185">Reference proteome</keyword>
<accession>A0A6A5SUG9</accession>